<accession>A0AAD5D4Z4</accession>
<reference evidence="3" key="1">
    <citation type="submission" date="2022-06" db="EMBL/GenBank/DDBJ databases">
        <title>Uncovering the hologenomic basis of an extraordinary plant invasion.</title>
        <authorList>
            <person name="Bieker V.C."/>
            <person name="Martin M.D."/>
            <person name="Gilbert T."/>
            <person name="Hodgins K."/>
            <person name="Battlay P."/>
            <person name="Petersen B."/>
            <person name="Wilson J."/>
        </authorList>
    </citation>
    <scope>NUCLEOTIDE SEQUENCE</scope>
    <source>
        <strain evidence="3">AA19_3_7</strain>
        <tissue evidence="3">Leaf</tissue>
    </source>
</reference>
<dbReference type="EMBL" id="JAMZMK010005577">
    <property type="protein sequence ID" value="KAI7752944.1"/>
    <property type="molecule type" value="Genomic_DNA"/>
</dbReference>
<evidence type="ECO:0000259" key="2">
    <source>
        <dbReference type="Pfam" id="PF24758"/>
    </source>
</evidence>
<dbReference type="InterPro" id="IPR001810">
    <property type="entry name" value="F-box_dom"/>
</dbReference>
<dbReference type="Gene3D" id="3.80.10.10">
    <property type="entry name" value="Ribonuclease Inhibitor"/>
    <property type="match status" value="1"/>
</dbReference>
<feature type="domain" description="F-box" evidence="1">
    <location>
        <begin position="6"/>
        <end position="42"/>
    </location>
</feature>
<organism evidence="3 4">
    <name type="scientific">Ambrosia artemisiifolia</name>
    <name type="common">Common ragweed</name>
    <dbReference type="NCBI Taxonomy" id="4212"/>
    <lineage>
        <taxon>Eukaryota</taxon>
        <taxon>Viridiplantae</taxon>
        <taxon>Streptophyta</taxon>
        <taxon>Embryophyta</taxon>
        <taxon>Tracheophyta</taxon>
        <taxon>Spermatophyta</taxon>
        <taxon>Magnoliopsida</taxon>
        <taxon>eudicotyledons</taxon>
        <taxon>Gunneridae</taxon>
        <taxon>Pentapetalae</taxon>
        <taxon>asterids</taxon>
        <taxon>campanulids</taxon>
        <taxon>Asterales</taxon>
        <taxon>Asteraceae</taxon>
        <taxon>Asteroideae</taxon>
        <taxon>Heliantheae alliance</taxon>
        <taxon>Heliantheae</taxon>
        <taxon>Ambrosia</taxon>
    </lineage>
</organism>
<evidence type="ECO:0000313" key="3">
    <source>
        <dbReference type="EMBL" id="KAI7752944.1"/>
    </source>
</evidence>
<dbReference type="InterPro" id="IPR032675">
    <property type="entry name" value="LRR_dom_sf"/>
</dbReference>
<dbReference type="InterPro" id="IPR055411">
    <property type="entry name" value="LRR_FXL15/At3g58940/PEG3-like"/>
</dbReference>
<dbReference type="PANTHER" id="PTHR31639">
    <property type="entry name" value="F-BOX PROTEIN-LIKE"/>
    <property type="match status" value="1"/>
</dbReference>
<evidence type="ECO:0000313" key="4">
    <source>
        <dbReference type="Proteomes" id="UP001206925"/>
    </source>
</evidence>
<sequence>MDLFKKLPHSIIENILCLIPIKDAARTSILSKEWRYHWTKIPKLVLDEDMFEVPDFVNPPPLEERVHNILSQKEGKSYWCKIFYAFYQILLKHEGPIHEFTLRFCEDEDCVEIELILCYLSRNYSVKKLTLDLSWGYVLHLSVFSFYQLIDLRLIDCKLGDGTITFNAFDSLTNLCLKNVDISKKMLLHLLSNCPLLKSLTLVEYSPHDYNPEGYTVTNLFECFPTVEKLSICFSIIVDRILQSQKCSSILEDCSDILLEHLNELEILDLTDENKMAGLDFVKFILAKSPMLKKVRITLPRDIHKDDELQVVLLSLQRASPMA</sequence>
<dbReference type="Pfam" id="PF00646">
    <property type="entry name" value="F-box"/>
    <property type="match status" value="1"/>
</dbReference>
<dbReference type="PANTHER" id="PTHR31639:SF315">
    <property type="entry name" value="LEUCINE-RICH REPEAT DOMAIN SUPERFAMILY, F-BOX-LIKE DOMAIN SUPERFAMILY"/>
    <property type="match status" value="1"/>
</dbReference>
<proteinExistence type="predicted"/>
<dbReference type="SUPFAM" id="SSF52047">
    <property type="entry name" value="RNI-like"/>
    <property type="match status" value="1"/>
</dbReference>
<dbReference type="InterPro" id="IPR036047">
    <property type="entry name" value="F-box-like_dom_sf"/>
</dbReference>
<dbReference type="AlphaFoldDB" id="A0AAD5D4Z4"/>
<evidence type="ECO:0000259" key="1">
    <source>
        <dbReference type="Pfam" id="PF00646"/>
    </source>
</evidence>
<dbReference type="SUPFAM" id="SSF81383">
    <property type="entry name" value="F-box domain"/>
    <property type="match status" value="1"/>
</dbReference>
<gene>
    <name evidence="3" type="ORF">M8C21_023256</name>
</gene>
<feature type="domain" description="F-box/LRR-repeat protein 15/At3g58940/PEG3-like LRR" evidence="2">
    <location>
        <begin position="137"/>
        <end position="205"/>
    </location>
</feature>
<name>A0AAD5D4Z4_AMBAR</name>
<evidence type="ECO:0008006" key="5">
    <source>
        <dbReference type="Google" id="ProtNLM"/>
    </source>
</evidence>
<dbReference type="Proteomes" id="UP001206925">
    <property type="component" value="Unassembled WGS sequence"/>
</dbReference>
<comment type="caution">
    <text evidence="3">The sequence shown here is derived from an EMBL/GenBank/DDBJ whole genome shotgun (WGS) entry which is preliminary data.</text>
</comment>
<dbReference type="Pfam" id="PF24758">
    <property type="entry name" value="LRR_At5g56370"/>
    <property type="match status" value="1"/>
</dbReference>
<protein>
    <recommendedName>
        <fullName evidence="5">F-box/FBD/LRR-repeat protein</fullName>
    </recommendedName>
</protein>
<keyword evidence="4" id="KW-1185">Reference proteome</keyword>